<dbReference type="AlphaFoldDB" id="A0A6J4H9W4"/>
<organism evidence="1">
    <name type="scientific">uncultured Chthoniobacterales bacterium</name>
    <dbReference type="NCBI Taxonomy" id="1836801"/>
    <lineage>
        <taxon>Bacteria</taxon>
        <taxon>Pseudomonadati</taxon>
        <taxon>Verrucomicrobiota</taxon>
        <taxon>Spartobacteria</taxon>
        <taxon>Chthoniobacterales</taxon>
        <taxon>environmental samples</taxon>
    </lineage>
</organism>
<protein>
    <submittedName>
        <fullName evidence="1">Uncharacterized protein</fullName>
    </submittedName>
</protein>
<name>A0A6J4H9W4_9BACT</name>
<accession>A0A6J4H9W4</accession>
<evidence type="ECO:0000313" key="1">
    <source>
        <dbReference type="EMBL" id="CAA9218606.1"/>
    </source>
</evidence>
<sequence>MCGCLGLTLRLRLAQQLRHLAEMRRFAARRLPKNHSAEQGWSF</sequence>
<proteinExistence type="predicted"/>
<gene>
    <name evidence="1" type="ORF">AVDCRST_MAG42-447</name>
</gene>
<reference evidence="1" key="1">
    <citation type="submission" date="2020-02" db="EMBL/GenBank/DDBJ databases">
        <authorList>
            <person name="Meier V. D."/>
        </authorList>
    </citation>
    <scope>NUCLEOTIDE SEQUENCE</scope>
    <source>
        <strain evidence="1">AVDCRST_MAG42</strain>
    </source>
</reference>
<dbReference type="EMBL" id="CADCTA010000031">
    <property type="protein sequence ID" value="CAA9218606.1"/>
    <property type="molecule type" value="Genomic_DNA"/>
</dbReference>